<evidence type="ECO:0000259" key="11">
    <source>
        <dbReference type="Pfam" id="PF02852"/>
    </source>
</evidence>
<dbReference type="InterPro" id="IPR001100">
    <property type="entry name" value="Pyr_nuc-diS_OxRdtase"/>
</dbReference>
<proteinExistence type="inferred from homology"/>
<evidence type="ECO:0000256" key="1">
    <source>
        <dbReference type="ARBA" id="ARBA00007532"/>
    </source>
</evidence>
<dbReference type="GO" id="GO:0050660">
    <property type="term" value="F:flavin adenine dinucleotide binding"/>
    <property type="evidence" value="ECO:0007669"/>
    <property type="project" value="TreeGrafter"/>
</dbReference>
<dbReference type="EMBL" id="GIBP01002716">
    <property type="protein sequence ID" value="NDV31685.1"/>
    <property type="molecule type" value="Transcribed_RNA"/>
</dbReference>
<evidence type="ECO:0000256" key="6">
    <source>
        <dbReference type="ARBA" id="ARBA00023157"/>
    </source>
</evidence>
<dbReference type="InterPro" id="IPR029752">
    <property type="entry name" value="D-isomer_DH_CS1"/>
</dbReference>
<evidence type="ECO:0000256" key="9">
    <source>
        <dbReference type="PIRSR" id="PIRSR000350-4"/>
    </source>
</evidence>
<evidence type="ECO:0000256" key="8">
    <source>
        <dbReference type="PIRSR" id="PIRSR000350-3"/>
    </source>
</evidence>
<dbReference type="Pfam" id="PF07992">
    <property type="entry name" value="Pyr_redox_2"/>
    <property type="match status" value="1"/>
</dbReference>
<dbReference type="AlphaFoldDB" id="A0A6B2L424"/>
<feature type="binding site" evidence="8">
    <location>
        <position position="229"/>
    </location>
    <ligand>
        <name>NAD(+)</name>
        <dbReference type="ChEBI" id="CHEBI:57540"/>
    </ligand>
</feature>
<keyword evidence="8" id="KW-0547">Nucleotide-binding</keyword>
<protein>
    <recommendedName>
        <fullName evidence="14">Mercuric reductase</fullName>
    </recommendedName>
</protein>
<dbReference type="SUPFAM" id="SSF55424">
    <property type="entry name" value="FAD/NAD-linked reductases, dimerisation (C-terminal) domain"/>
    <property type="match status" value="1"/>
</dbReference>
<dbReference type="PANTHER" id="PTHR43014:SF2">
    <property type="entry name" value="MERCURIC REDUCTASE"/>
    <property type="match status" value="1"/>
</dbReference>
<dbReference type="InterPro" id="IPR004099">
    <property type="entry name" value="Pyr_nucl-diS_OxRdtase_dimer"/>
</dbReference>
<dbReference type="PRINTS" id="PR00411">
    <property type="entry name" value="PNDRDTASEI"/>
</dbReference>
<dbReference type="SUPFAM" id="SSF51905">
    <property type="entry name" value="FAD/NAD(P)-binding domain"/>
    <property type="match status" value="1"/>
</dbReference>
<feature type="binding site" evidence="8">
    <location>
        <position position="14"/>
    </location>
    <ligand>
        <name>FAD</name>
        <dbReference type="ChEBI" id="CHEBI:57692"/>
    </ligand>
</feature>
<evidence type="ECO:0000256" key="4">
    <source>
        <dbReference type="ARBA" id="ARBA00022857"/>
    </source>
</evidence>
<dbReference type="PANTHER" id="PTHR43014">
    <property type="entry name" value="MERCURIC REDUCTASE"/>
    <property type="match status" value="1"/>
</dbReference>
<organism evidence="13">
    <name type="scientific">Arcella intermedia</name>
    <dbReference type="NCBI Taxonomy" id="1963864"/>
    <lineage>
        <taxon>Eukaryota</taxon>
        <taxon>Amoebozoa</taxon>
        <taxon>Tubulinea</taxon>
        <taxon>Elardia</taxon>
        <taxon>Arcellinida</taxon>
        <taxon>Sphaerothecina</taxon>
        <taxon>Arcellidae</taxon>
        <taxon>Arcella</taxon>
    </lineage>
</organism>
<keyword evidence="8" id="KW-0520">NAD</keyword>
<evidence type="ECO:0000256" key="2">
    <source>
        <dbReference type="ARBA" id="ARBA00022630"/>
    </source>
</evidence>
<dbReference type="InterPro" id="IPR016156">
    <property type="entry name" value="FAD/NAD-linked_Rdtase_dimer_sf"/>
</dbReference>
<keyword evidence="3 8" id="KW-0274">FAD</keyword>
<feature type="binding site" evidence="8">
    <location>
        <begin position="140"/>
        <end position="147"/>
    </location>
    <ligand>
        <name>NAD(+)</name>
        <dbReference type="ChEBI" id="CHEBI:57540"/>
    </ligand>
</feature>
<dbReference type="InterPro" id="IPR036188">
    <property type="entry name" value="FAD/NAD-bd_sf"/>
</dbReference>
<evidence type="ECO:0000256" key="7">
    <source>
        <dbReference type="ARBA" id="ARBA00023284"/>
    </source>
</evidence>
<dbReference type="Gene3D" id="3.50.50.60">
    <property type="entry name" value="FAD/NAD(P)-binding domain"/>
    <property type="match status" value="2"/>
</dbReference>
<keyword evidence="5 10" id="KW-0560">Oxidoreductase</keyword>
<sequence>MGGDCLNIGCVPSKALLAAAKKIYEIRSAHKFGITVSDVKVDFGAIMERMRQLRAKISPNDSVKRFSETLNVQVYLGRGRFTGKNKISVSGKTLKFSKAIIATGGTAAVPPIPGIESVTYLTNATIFNLTELPQRLGVIGAGAIGCELAQAFCRFGSQTTIFSRSRIMSREDPDAVQILEEALLEDGVKIEQNVHFVSLSQDKEGIHLVYQIEGKVFKSCFDQLLIATGRMPNVKDIGLEVAGVKYNEKGIIVSETLQTSNPHIYAVGDCCNTQLKFTHVADAMARMAIRNTLFFGNDKWTNLTIPWCTFTQPELAHVGPFETDLKKKGIAYDLYKVDFEDNDRSICEGTTRGFVKIFTLANTDKVIAGTIIGEGAGNMISEITLLITQNIGLSLLAGTIHPYPTAADAVRRCGDLYNRTRLTTFVKVIFRNLLLARRK</sequence>
<name>A0A6B2L424_9EUKA</name>
<evidence type="ECO:0008006" key="14">
    <source>
        <dbReference type="Google" id="ProtNLM"/>
    </source>
</evidence>
<dbReference type="PRINTS" id="PR00368">
    <property type="entry name" value="FADPNR"/>
</dbReference>
<comment type="similarity">
    <text evidence="1 10">Belongs to the class-I pyridine nucleotide-disulfide oxidoreductase family.</text>
</comment>
<reference evidence="13" key="1">
    <citation type="journal article" date="2020" name="J. Eukaryot. Microbiol.">
        <title>De novo Sequencing, Assembly and Annotation of the Transcriptome for the Free-Living Testate Amoeba Arcella intermedia.</title>
        <authorList>
            <person name="Ribeiro G.M."/>
            <person name="Porfirio-Sousa A.L."/>
            <person name="Maurer-Alcala X.X."/>
            <person name="Katz L.A."/>
            <person name="Lahr D.J.G."/>
        </authorList>
    </citation>
    <scope>NUCLEOTIDE SEQUENCE</scope>
</reference>
<evidence type="ECO:0000256" key="5">
    <source>
        <dbReference type="ARBA" id="ARBA00023002"/>
    </source>
</evidence>
<evidence type="ECO:0000259" key="12">
    <source>
        <dbReference type="Pfam" id="PF07992"/>
    </source>
</evidence>
<dbReference type="PROSITE" id="PS00076">
    <property type="entry name" value="PYRIDINE_REDOX_1"/>
    <property type="match status" value="1"/>
</dbReference>
<dbReference type="PIRSF" id="PIRSF000350">
    <property type="entry name" value="Mercury_reductase_MerA"/>
    <property type="match status" value="1"/>
</dbReference>
<feature type="disulfide bond" description="Redox-active" evidence="9">
    <location>
        <begin position="5"/>
        <end position="10"/>
    </location>
</feature>
<keyword evidence="7 10" id="KW-0676">Redox-active center</keyword>
<feature type="domain" description="Pyridine nucleotide-disulphide oxidoreductase dimerisation" evidence="11">
    <location>
        <begin position="305"/>
        <end position="411"/>
    </location>
</feature>
<dbReference type="GO" id="GO:0016668">
    <property type="term" value="F:oxidoreductase activity, acting on a sulfur group of donors, NAD(P) as acceptor"/>
    <property type="evidence" value="ECO:0007669"/>
    <property type="project" value="InterPro"/>
</dbReference>
<feature type="domain" description="FAD/NAD(P)-binding" evidence="12">
    <location>
        <begin position="2"/>
        <end position="285"/>
    </location>
</feature>
<keyword evidence="2 10" id="KW-0285">Flavoprotein</keyword>
<dbReference type="Pfam" id="PF02852">
    <property type="entry name" value="Pyr_redox_dim"/>
    <property type="match status" value="1"/>
</dbReference>
<dbReference type="FunFam" id="3.30.390.30:FF:000001">
    <property type="entry name" value="Dihydrolipoyl dehydrogenase"/>
    <property type="match status" value="1"/>
</dbReference>
<evidence type="ECO:0000256" key="3">
    <source>
        <dbReference type="ARBA" id="ARBA00022827"/>
    </source>
</evidence>
<dbReference type="GO" id="GO:0003955">
    <property type="term" value="F:NAD(P)H dehydrogenase (quinone) activity"/>
    <property type="evidence" value="ECO:0007669"/>
    <property type="project" value="TreeGrafter"/>
</dbReference>
<comment type="cofactor">
    <cofactor evidence="8">
        <name>FAD</name>
        <dbReference type="ChEBI" id="CHEBI:57692"/>
    </cofactor>
    <text evidence="8">Binds 1 FAD per subunit.</text>
</comment>
<evidence type="ECO:0000256" key="10">
    <source>
        <dbReference type="RuleBase" id="RU003691"/>
    </source>
</evidence>
<accession>A0A6B2L424</accession>
<dbReference type="InterPro" id="IPR012999">
    <property type="entry name" value="Pyr_OxRdtase_I_AS"/>
</dbReference>
<keyword evidence="4" id="KW-0521">NADP</keyword>
<dbReference type="Gene3D" id="3.30.390.30">
    <property type="match status" value="1"/>
</dbReference>
<feature type="binding site" evidence="8">
    <location>
        <position position="79"/>
    </location>
    <ligand>
        <name>FAD</name>
        <dbReference type="ChEBI" id="CHEBI:57692"/>
    </ligand>
</feature>
<evidence type="ECO:0000313" key="13">
    <source>
        <dbReference type="EMBL" id="NDV31685.1"/>
    </source>
</evidence>
<dbReference type="InterPro" id="IPR023753">
    <property type="entry name" value="FAD/NAD-binding_dom"/>
</dbReference>
<feature type="binding site" evidence="8">
    <location>
        <position position="269"/>
    </location>
    <ligand>
        <name>FAD</name>
        <dbReference type="ChEBI" id="CHEBI:57692"/>
    </ligand>
</feature>
<dbReference type="PROSITE" id="PS00065">
    <property type="entry name" value="D_2_HYDROXYACID_DH_1"/>
    <property type="match status" value="1"/>
</dbReference>
<keyword evidence="6" id="KW-1015">Disulfide bond</keyword>